<proteinExistence type="predicted"/>
<protein>
    <submittedName>
        <fullName evidence="2">Uncharacterized protein</fullName>
    </submittedName>
</protein>
<gene>
    <name evidence="2" type="ORF">Tco_0729261</name>
</gene>
<sequence length="173" mass="19280">MVETVVSSMVIGGEDGGETVENGNLSSDGKRDTVSKERVGAGKNDTWKLTKKVWRDSDSSWLSRLIIWMSPNLDHVWAQTKWALPLPLLFMRTIIQAIDAFPKLVSSILDLELKSASIFMYQNVYLFVTLVVSIQVDFVIELLSKLVSKQELELLVCSEDRVPGSVACLAFDA</sequence>
<organism evidence="2 3">
    <name type="scientific">Tanacetum coccineum</name>
    <dbReference type="NCBI Taxonomy" id="301880"/>
    <lineage>
        <taxon>Eukaryota</taxon>
        <taxon>Viridiplantae</taxon>
        <taxon>Streptophyta</taxon>
        <taxon>Embryophyta</taxon>
        <taxon>Tracheophyta</taxon>
        <taxon>Spermatophyta</taxon>
        <taxon>Magnoliopsida</taxon>
        <taxon>eudicotyledons</taxon>
        <taxon>Gunneridae</taxon>
        <taxon>Pentapetalae</taxon>
        <taxon>asterids</taxon>
        <taxon>campanulids</taxon>
        <taxon>Asterales</taxon>
        <taxon>Asteraceae</taxon>
        <taxon>Asteroideae</taxon>
        <taxon>Anthemideae</taxon>
        <taxon>Anthemidinae</taxon>
        <taxon>Tanacetum</taxon>
    </lineage>
</organism>
<feature type="compositionally biased region" description="Basic and acidic residues" evidence="1">
    <location>
        <begin position="28"/>
        <end position="39"/>
    </location>
</feature>
<comment type="caution">
    <text evidence="2">The sequence shown here is derived from an EMBL/GenBank/DDBJ whole genome shotgun (WGS) entry which is preliminary data.</text>
</comment>
<evidence type="ECO:0000313" key="2">
    <source>
        <dbReference type="EMBL" id="GJS79380.1"/>
    </source>
</evidence>
<reference evidence="2" key="1">
    <citation type="journal article" date="2022" name="Int. J. Mol. Sci.">
        <title>Draft Genome of Tanacetum Coccineum: Genomic Comparison of Closely Related Tanacetum-Family Plants.</title>
        <authorList>
            <person name="Yamashiro T."/>
            <person name="Shiraishi A."/>
            <person name="Nakayama K."/>
            <person name="Satake H."/>
        </authorList>
    </citation>
    <scope>NUCLEOTIDE SEQUENCE</scope>
</reference>
<feature type="region of interest" description="Disordered" evidence="1">
    <location>
        <begin position="12"/>
        <end position="39"/>
    </location>
</feature>
<name>A0ABQ4YNX5_9ASTR</name>
<dbReference type="Proteomes" id="UP001151760">
    <property type="component" value="Unassembled WGS sequence"/>
</dbReference>
<accession>A0ABQ4YNX5</accession>
<dbReference type="EMBL" id="BQNB010010593">
    <property type="protein sequence ID" value="GJS79380.1"/>
    <property type="molecule type" value="Genomic_DNA"/>
</dbReference>
<keyword evidence="3" id="KW-1185">Reference proteome</keyword>
<evidence type="ECO:0000313" key="3">
    <source>
        <dbReference type="Proteomes" id="UP001151760"/>
    </source>
</evidence>
<evidence type="ECO:0000256" key="1">
    <source>
        <dbReference type="SAM" id="MobiDB-lite"/>
    </source>
</evidence>
<reference evidence="2" key="2">
    <citation type="submission" date="2022-01" db="EMBL/GenBank/DDBJ databases">
        <authorList>
            <person name="Yamashiro T."/>
            <person name="Shiraishi A."/>
            <person name="Satake H."/>
            <person name="Nakayama K."/>
        </authorList>
    </citation>
    <scope>NUCLEOTIDE SEQUENCE</scope>
</reference>